<sequence>MISKDKLLTFLVAPVFLSTSLAVFPFGCGSANDGGVFKSIDRGENWEQKVKISKNQDIASASVLAAALDPQNPQIIYLGTKGEGIYKTMDGGELWYPIVDANLSLDKRVNVYDLAIDPKNTNNLYAGVYQNNLGRLLRSSDAGKNWEEVYRVSREKYAVFAVEVDSYDPAIIYMGTAEGGLLKSVDYGKSWRIINWLDDVIVDIKVDPRDTRIVYAATSRRGVYKTTDKGQSWQKLEGLKNIQEADNIKTLVVDYQNPSVLYIGSDDGLLKSTDGGQGWQKMTIATPPSSVTIATLTLDPTISSALYYAAGNVIYRTKDNGQSWTVHPVATRKIIKVIAFDPRSPNVIYAGVGK</sequence>
<dbReference type="EMBL" id="PEUE01000046">
    <property type="protein sequence ID" value="PIV38462.1"/>
    <property type="molecule type" value="Genomic_DNA"/>
</dbReference>
<evidence type="ECO:0000313" key="3">
    <source>
        <dbReference type="EMBL" id="PIV38462.1"/>
    </source>
</evidence>
<dbReference type="Pfam" id="PF14870">
    <property type="entry name" value="PSII_BNR"/>
    <property type="match status" value="1"/>
</dbReference>
<protein>
    <recommendedName>
        <fullName evidence="2">Photosynthesis system II assembly factor Ycf48/Hcf136-like domain-containing protein</fullName>
    </recommendedName>
</protein>
<accession>A0A2M7D616</accession>
<dbReference type="InterPro" id="IPR015943">
    <property type="entry name" value="WD40/YVTN_repeat-like_dom_sf"/>
</dbReference>
<reference evidence="4" key="1">
    <citation type="submission" date="2017-09" db="EMBL/GenBank/DDBJ databases">
        <title>Depth-based differentiation of microbial function through sediment-hosted aquifers and enrichment of novel symbionts in the deep terrestrial subsurface.</title>
        <authorList>
            <person name="Probst A.J."/>
            <person name="Ladd B."/>
            <person name="Jarett J.K."/>
            <person name="Geller-Mcgrath D.E."/>
            <person name="Sieber C.M.K."/>
            <person name="Emerson J.B."/>
            <person name="Anantharaman K."/>
            <person name="Thomas B.C."/>
            <person name="Malmstrom R."/>
            <person name="Stieglmeier M."/>
            <person name="Klingl A."/>
            <person name="Woyke T."/>
            <person name="Ryan C.M."/>
            <person name="Banfield J.F."/>
        </authorList>
    </citation>
    <scope>NUCLEOTIDE SEQUENCE [LARGE SCALE GENOMIC DNA]</scope>
</reference>
<dbReference type="PANTHER" id="PTHR43739">
    <property type="entry name" value="XYLOGLUCANASE (EUROFUNG)"/>
    <property type="match status" value="1"/>
</dbReference>
<evidence type="ECO:0000313" key="4">
    <source>
        <dbReference type="Proteomes" id="UP000229247"/>
    </source>
</evidence>
<proteinExistence type="predicted"/>
<evidence type="ECO:0000259" key="2">
    <source>
        <dbReference type="Pfam" id="PF14870"/>
    </source>
</evidence>
<dbReference type="GO" id="GO:0010411">
    <property type="term" value="P:xyloglucan metabolic process"/>
    <property type="evidence" value="ECO:0007669"/>
    <property type="project" value="TreeGrafter"/>
</dbReference>
<name>A0A2M7D616_9BACT</name>
<feature type="domain" description="Photosynthesis system II assembly factor Ycf48/Hcf136-like" evidence="2">
    <location>
        <begin position="198"/>
        <end position="327"/>
    </location>
</feature>
<dbReference type="Proteomes" id="UP000229247">
    <property type="component" value="Unassembled WGS sequence"/>
</dbReference>
<feature type="chain" id="PRO_5014604541" description="Photosynthesis system II assembly factor Ycf48/Hcf136-like domain-containing protein" evidence="1">
    <location>
        <begin position="23"/>
        <end position="354"/>
    </location>
</feature>
<dbReference type="InterPro" id="IPR028203">
    <property type="entry name" value="PSII_CF48-like_dom"/>
</dbReference>
<dbReference type="AlphaFoldDB" id="A0A2M7D616"/>
<dbReference type="InterPro" id="IPR052025">
    <property type="entry name" value="Xyloglucanase_GH74"/>
</dbReference>
<comment type="caution">
    <text evidence="3">The sequence shown here is derived from an EMBL/GenBank/DDBJ whole genome shotgun (WGS) entry which is preliminary data.</text>
</comment>
<dbReference type="SUPFAM" id="SSF110296">
    <property type="entry name" value="Oligoxyloglucan reducing end-specific cellobiohydrolase"/>
    <property type="match status" value="2"/>
</dbReference>
<feature type="signal peptide" evidence="1">
    <location>
        <begin position="1"/>
        <end position="22"/>
    </location>
</feature>
<keyword evidence="1" id="KW-0732">Signal</keyword>
<evidence type="ECO:0000256" key="1">
    <source>
        <dbReference type="SAM" id="SignalP"/>
    </source>
</evidence>
<dbReference type="PANTHER" id="PTHR43739:SF5">
    <property type="entry name" value="EXO-ALPHA-SIALIDASE"/>
    <property type="match status" value="1"/>
</dbReference>
<organism evidence="3 4">
    <name type="scientific">Candidatus Portnoybacteria bacterium CG02_land_8_20_14_3_00_45_8</name>
    <dbReference type="NCBI Taxonomy" id="1974807"/>
    <lineage>
        <taxon>Bacteria</taxon>
        <taxon>Candidatus Portnoyibacteriota</taxon>
    </lineage>
</organism>
<dbReference type="Gene3D" id="2.130.10.10">
    <property type="entry name" value="YVTN repeat-like/Quinoprotein amine dehydrogenase"/>
    <property type="match status" value="2"/>
</dbReference>
<gene>
    <name evidence="3" type="ORF">COS30_01975</name>
</gene>